<dbReference type="PATRIC" id="fig|931276.5.peg.1050"/>
<dbReference type="InterPro" id="IPR011330">
    <property type="entry name" value="Glyco_hydro/deAcase_b/a-brl"/>
</dbReference>
<sequence>MHRKFKPLLFSFLALILFLFTFYNILSYFNFFKKNLTIVNKTLYSNLLPEDNFKSTYTPKLKFVDKPITKIDSISFNILKENNISNVPVILKAQRYYIPLSFICTKLNYTLNKTNGSFSINNTDNTITLTENSYERNSKKGSLRGNVLNYNGTDYISISDIEELFDLIAVFDFKNKKINLLNNKIKTPEESSVIYSDKIALIRFEDFGCGYSNLEDKNQVKVKLMSNLLYSNGIKFHIAWIPRFIVPDANFDNDLLTNDNIVNVGFVNLLDYMINKGGEIGLHGYTHQSGKESSAVGEEMSKNTNSTVSETRAVIEKGIDTASALNIPISFYESPHYRDTEMQKKIISEYFQFVFEPYDNSKKNIYRPNDYNLFVPTPLGYVSDILADTDSIIDKLKKNDPDVLSSFFYHPSIEIDYIKFNTDGNKLNVTYDENSPLQRITKALKEDEYTTIHIDDLLDK</sequence>
<dbReference type="SUPFAM" id="SSF88713">
    <property type="entry name" value="Glycoside hydrolase/deacetylase"/>
    <property type="match status" value="1"/>
</dbReference>
<evidence type="ECO:0008006" key="3">
    <source>
        <dbReference type="Google" id="ProtNLM"/>
    </source>
</evidence>
<proteinExistence type="predicted"/>
<dbReference type="HOGENOM" id="CLU_614965_0_0_9"/>
<name>M1MAA0_9CLOT</name>
<dbReference type="GO" id="GO:0005975">
    <property type="term" value="P:carbohydrate metabolic process"/>
    <property type="evidence" value="ECO:0007669"/>
    <property type="project" value="InterPro"/>
</dbReference>
<dbReference type="STRING" id="36745.CLSAP_10970"/>
<dbReference type="Proteomes" id="UP000011728">
    <property type="component" value="Chromosome"/>
</dbReference>
<dbReference type="EMBL" id="CP004121">
    <property type="protein sequence ID" value="AGF54869.1"/>
    <property type="molecule type" value="Genomic_DNA"/>
</dbReference>
<gene>
    <name evidence="1" type="ORF">Cspa_c10930</name>
</gene>
<organism evidence="1 2">
    <name type="scientific">Clostridium saccharoperbutylacetonicum N1-4(HMT)</name>
    <dbReference type="NCBI Taxonomy" id="931276"/>
    <lineage>
        <taxon>Bacteria</taxon>
        <taxon>Bacillati</taxon>
        <taxon>Bacillota</taxon>
        <taxon>Clostridia</taxon>
        <taxon>Eubacteriales</taxon>
        <taxon>Clostridiaceae</taxon>
        <taxon>Clostridium</taxon>
    </lineage>
</organism>
<dbReference type="AlphaFoldDB" id="M1MAA0"/>
<protein>
    <recommendedName>
        <fullName evidence="3">Copper amine oxidase-like N-terminal domain-containing protein</fullName>
    </recommendedName>
</protein>
<keyword evidence="2" id="KW-1185">Reference proteome</keyword>
<evidence type="ECO:0000313" key="1">
    <source>
        <dbReference type="EMBL" id="AGF54869.1"/>
    </source>
</evidence>
<reference evidence="1 2" key="1">
    <citation type="submission" date="2013-02" db="EMBL/GenBank/DDBJ databases">
        <title>Genome sequence of Clostridium saccharoperbutylacetonicum N1-4(HMT).</title>
        <authorList>
            <person name="Poehlein A."/>
            <person name="Daniel R."/>
        </authorList>
    </citation>
    <scope>NUCLEOTIDE SEQUENCE [LARGE SCALE GENOMIC DNA]</scope>
    <source>
        <strain evidence="2">N1-4(HMT)</strain>
    </source>
</reference>
<dbReference type="KEGG" id="csr:Cspa_c10930"/>
<accession>M1MAA0</accession>
<dbReference type="RefSeq" id="WP_015391194.1">
    <property type="nucleotide sequence ID" value="NC_020291.1"/>
</dbReference>
<dbReference type="Pfam" id="PF10096">
    <property type="entry name" value="DUF2334"/>
    <property type="match status" value="1"/>
</dbReference>
<dbReference type="OrthoDB" id="2339428at2"/>
<evidence type="ECO:0000313" key="2">
    <source>
        <dbReference type="Proteomes" id="UP000011728"/>
    </source>
</evidence>
<dbReference type="InterPro" id="IPR018763">
    <property type="entry name" value="DUF2334"/>
</dbReference>
<dbReference type="eggNOG" id="COG5298">
    <property type="taxonomic scope" value="Bacteria"/>
</dbReference>